<organism evidence="1">
    <name type="scientific">Streptomyces sp. NBC_00119</name>
    <dbReference type="NCBI Taxonomy" id="2975659"/>
    <lineage>
        <taxon>Bacteria</taxon>
        <taxon>Bacillati</taxon>
        <taxon>Actinomycetota</taxon>
        <taxon>Actinomycetes</taxon>
        <taxon>Kitasatosporales</taxon>
        <taxon>Streptomycetaceae</taxon>
        <taxon>Streptomyces</taxon>
    </lineage>
</organism>
<accession>A0AAU1ULB2</accession>
<sequence>MTKFARHRAVWESFIDCMRSGADKETLTRLLAENVVLNGPLGDEPLVGREAVVEAIQTVKRLSADLTYKEALSGETHHAAFFRLQIEDTVVNGMDYALIDADGKIAEVTVWWRPLPSAVAMQGHLANVLGMQPWELRTNGA</sequence>
<name>A0AAU1ULB2_9ACTN</name>
<dbReference type="InterPro" id="IPR032710">
    <property type="entry name" value="NTF2-like_dom_sf"/>
</dbReference>
<gene>
    <name evidence="1" type="ORF">OHU69_47820</name>
</gene>
<dbReference type="Gene3D" id="3.10.450.50">
    <property type="match status" value="1"/>
</dbReference>
<evidence type="ECO:0008006" key="2">
    <source>
        <dbReference type="Google" id="ProtNLM"/>
    </source>
</evidence>
<dbReference type="SUPFAM" id="SSF54427">
    <property type="entry name" value="NTF2-like"/>
    <property type="match status" value="1"/>
</dbReference>
<dbReference type="AlphaFoldDB" id="A0AAU1ULB2"/>
<dbReference type="EMBL" id="CP108195">
    <property type="protein sequence ID" value="WTS18042.1"/>
    <property type="molecule type" value="Genomic_DNA"/>
</dbReference>
<evidence type="ECO:0000313" key="1">
    <source>
        <dbReference type="EMBL" id="WTS18042.1"/>
    </source>
</evidence>
<reference evidence="1" key="1">
    <citation type="submission" date="2022-10" db="EMBL/GenBank/DDBJ databases">
        <title>The complete genomes of actinobacterial strains from the NBC collection.</title>
        <authorList>
            <person name="Joergensen T.S."/>
            <person name="Alvarez Arevalo M."/>
            <person name="Sterndorff E.B."/>
            <person name="Faurdal D."/>
            <person name="Vuksanovic O."/>
            <person name="Mourched A.-S."/>
            <person name="Charusanti P."/>
            <person name="Shaw S."/>
            <person name="Blin K."/>
            <person name="Weber T."/>
        </authorList>
    </citation>
    <scope>NUCLEOTIDE SEQUENCE</scope>
    <source>
        <strain evidence="1">NBC_00119</strain>
    </source>
</reference>
<protein>
    <recommendedName>
        <fullName evidence="2">SnoaL-like domain-containing protein</fullName>
    </recommendedName>
</protein>
<proteinExistence type="predicted"/>